<evidence type="ECO:0000313" key="1">
    <source>
        <dbReference type="EMBL" id="QIG71184.1"/>
    </source>
</evidence>
<reference evidence="1 2" key="1">
    <citation type="submission" date="2020-01" db="EMBL/GenBank/DDBJ databases">
        <title>Patterns of diversity and host range of bacteriophage communities associated with bean-nodulatin bacteria.</title>
        <authorList>
            <person name="Vann Cauwenberghe J."/>
            <person name="Santamaria R.I."/>
            <person name="Bustos P."/>
            <person name="Juarez S."/>
            <person name="Gonzalez V."/>
        </authorList>
    </citation>
    <scope>NUCLEOTIDE SEQUENCE [LARGE SCALE GENOMIC DNA]</scope>
</reference>
<dbReference type="EMBL" id="MN988521">
    <property type="protein sequence ID" value="QIG71184.1"/>
    <property type="molecule type" value="Genomic_DNA"/>
</dbReference>
<accession>A0A7S5UVY5</accession>
<protein>
    <submittedName>
        <fullName evidence="1">Uncharacterized protein</fullName>
    </submittedName>
</protein>
<proteinExistence type="predicted"/>
<keyword evidence="2" id="KW-1185">Reference proteome</keyword>
<sequence length="86" mass="9775">MSEKHLDLERIQMICNAIIMSRGLPDGRVQFTHVDGYVVVLKDPELHVSHALNRISGKSPFKTTKSYDIWEIKRDTIQILSAGQVV</sequence>
<evidence type="ECO:0000313" key="2">
    <source>
        <dbReference type="Proteomes" id="UP000629603"/>
    </source>
</evidence>
<organism evidence="1 2">
    <name type="scientific">Rhizobium phage RHph_TM30</name>
    <dbReference type="NCBI Taxonomy" id="2509764"/>
    <lineage>
        <taxon>Viruses</taxon>
        <taxon>Duplodnaviria</taxon>
        <taxon>Heunggongvirae</taxon>
        <taxon>Uroviricota</taxon>
        <taxon>Caudoviricetes</taxon>
        <taxon>Kleczkowskaviridae</taxon>
        <taxon>Cuauhnahuacvirus</taxon>
        <taxon>Cuauhnahuacvirus TM30</taxon>
    </lineage>
</organism>
<name>A0A7S5UVY5_9CAUD</name>
<gene>
    <name evidence="1" type="ORF">EVB93_077</name>
</gene>
<dbReference type="Proteomes" id="UP000629603">
    <property type="component" value="Segment"/>
</dbReference>